<proteinExistence type="predicted"/>
<dbReference type="Proteomes" id="UP000813462">
    <property type="component" value="Unassembled WGS sequence"/>
</dbReference>
<gene>
    <name evidence="2" type="ORF">FEM48_Zijuj03G0083400</name>
</gene>
<name>A0A978VP77_ZIZJJ</name>
<feature type="region of interest" description="Disordered" evidence="1">
    <location>
        <begin position="348"/>
        <end position="371"/>
    </location>
</feature>
<feature type="compositionally biased region" description="Low complexity" evidence="1">
    <location>
        <begin position="355"/>
        <end position="371"/>
    </location>
</feature>
<dbReference type="AlphaFoldDB" id="A0A978VP77"/>
<dbReference type="PANTHER" id="PTHR33527">
    <property type="entry name" value="OS07G0274300 PROTEIN"/>
    <property type="match status" value="1"/>
</dbReference>
<evidence type="ECO:0000313" key="2">
    <source>
        <dbReference type="EMBL" id="KAH7537352.1"/>
    </source>
</evidence>
<organism evidence="2 3">
    <name type="scientific">Ziziphus jujuba var. spinosa</name>
    <dbReference type="NCBI Taxonomy" id="714518"/>
    <lineage>
        <taxon>Eukaryota</taxon>
        <taxon>Viridiplantae</taxon>
        <taxon>Streptophyta</taxon>
        <taxon>Embryophyta</taxon>
        <taxon>Tracheophyta</taxon>
        <taxon>Spermatophyta</taxon>
        <taxon>Magnoliopsida</taxon>
        <taxon>eudicotyledons</taxon>
        <taxon>Gunneridae</taxon>
        <taxon>Pentapetalae</taxon>
        <taxon>rosids</taxon>
        <taxon>fabids</taxon>
        <taxon>Rosales</taxon>
        <taxon>Rhamnaceae</taxon>
        <taxon>Paliureae</taxon>
        <taxon>Ziziphus</taxon>
    </lineage>
</organism>
<reference evidence="2" key="1">
    <citation type="journal article" date="2021" name="Front. Plant Sci.">
        <title>Chromosome-Scale Genome Assembly for Chinese Sour Jujube and Insights Into Its Genome Evolution and Domestication Signature.</title>
        <authorList>
            <person name="Shen L.-Y."/>
            <person name="Luo H."/>
            <person name="Wang X.-L."/>
            <person name="Wang X.-M."/>
            <person name="Qiu X.-J."/>
            <person name="Liu H."/>
            <person name="Zhou S.-S."/>
            <person name="Jia K.-H."/>
            <person name="Nie S."/>
            <person name="Bao Y.-T."/>
            <person name="Zhang R.-G."/>
            <person name="Yun Q.-Z."/>
            <person name="Chai Y.-H."/>
            <person name="Lu J.-Y."/>
            <person name="Li Y."/>
            <person name="Zhao S.-W."/>
            <person name="Mao J.-F."/>
            <person name="Jia S.-G."/>
            <person name="Mao Y.-M."/>
        </authorList>
    </citation>
    <scope>NUCLEOTIDE SEQUENCE</scope>
    <source>
        <strain evidence="2">AT0</strain>
        <tissue evidence="2">Leaf</tissue>
    </source>
</reference>
<dbReference type="PANTHER" id="PTHR33527:SF28">
    <property type="entry name" value="GB|AAD43168.1"/>
    <property type="match status" value="1"/>
</dbReference>
<evidence type="ECO:0000256" key="1">
    <source>
        <dbReference type="SAM" id="MobiDB-lite"/>
    </source>
</evidence>
<sequence length="371" mass="41071">MASSSSSSSSSSSTSSLADSSSSSFFTTATDTVPVTQEQLNIFHSIDRKLFTRLVFNLSRDPAESTQVMALWLWLEQAERDLHFVNKILVNFPDSLLNAIADETVVALNCAESDRFPFPSNNFPDIPLLRSMTNTGSLSLKFFYENRIRVIRGVTRMLNKVCARAFQDILQRVQERKAQEHARLGSLTSVYYSNNHPYNYGGSTVKGSDSSPHVGGGFDTSDLAFQRQIMNSSETGDVLGRLQLGGGSSDVKGRDCVPVDDRTIFLTFSKGYPISEFEVKEFITKKFGDNVIDYIYMQEVSPEDQPLYARLVVRSVSDIGIVLSGKSKAKFSINGKHVWARKFVRKQVKSPQNLSPPSVSQPGSPSEPSQG</sequence>
<accession>A0A978VP77</accession>
<feature type="region of interest" description="Disordered" evidence="1">
    <location>
        <begin position="1"/>
        <end position="21"/>
    </location>
</feature>
<protein>
    <submittedName>
        <fullName evidence="2">Uncharacterized protein</fullName>
    </submittedName>
</protein>
<comment type="caution">
    <text evidence="2">The sequence shown here is derived from an EMBL/GenBank/DDBJ whole genome shotgun (WGS) entry which is preliminary data.</text>
</comment>
<evidence type="ECO:0000313" key="3">
    <source>
        <dbReference type="Proteomes" id="UP000813462"/>
    </source>
</evidence>
<dbReference type="EMBL" id="JAEACU010000003">
    <property type="protein sequence ID" value="KAH7537352.1"/>
    <property type="molecule type" value="Genomic_DNA"/>
</dbReference>